<keyword evidence="5 12" id="KW-0812">Transmembrane</keyword>
<evidence type="ECO:0000256" key="4">
    <source>
        <dbReference type="ARBA" id="ARBA00022475"/>
    </source>
</evidence>
<dbReference type="FunFam" id="1.20.58.340:FF:000004">
    <property type="entry name" value="Magnesium transport protein CorA"/>
    <property type="match status" value="1"/>
</dbReference>
<protein>
    <recommendedName>
        <fullName evidence="12">Magnesium transport protein CorA</fullName>
    </recommendedName>
</protein>
<evidence type="ECO:0000256" key="2">
    <source>
        <dbReference type="ARBA" id="ARBA00009765"/>
    </source>
</evidence>
<evidence type="ECO:0000256" key="1">
    <source>
        <dbReference type="ARBA" id="ARBA00004651"/>
    </source>
</evidence>
<dbReference type="AlphaFoldDB" id="A0A1G6SUC4"/>
<evidence type="ECO:0000256" key="12">
    <source>
        <dbReference type="RuleBase" id="RU362010"/>
    </source>
</evidence>
<accession>A0A1G6SUC4</accession>
<keyword evidence="7 12" id="KW-1133">Transmembrane helix</keyword>
<dbReference type="NCBIfam" id="TIGR00383">
    <property type="entry name" value="corA"/>
    <property type="match status" value="1"/>
</dbReference>
<evidence type="ECO:0000313" key="14">
    <source>
        <dbReference type="Proteomes" id="UP000199034"/>
    </source>
</evidence>
<evidence type="ECO:0000256" key="3">
    <source>
        <dbReference type="ARBA" id="ARBA00022448"/>
    </source>
</evidence>
<dbReference type="InterPro" id="IPR045863">
    <property type="entry name" value="CorA_TM1_TM2"/>
</dbReference>
<dbReference type="InterPro" id="IPR004488">
    <property type="entry name" value="Mg/Co-transport_prot_CorA"/>
</dbReference>
<dbReference type="Gene3D" id="3.30.460.20">
    <property type="entry name" value="CorA soluble domain-like"/>
    <property type="match status" value="1"/>
</dbReference>
<dbReference type="GO" id="GO:0050897">
    <property type="term" value="F:cobalt ion binding"/>
    <property type="evidence" value="ECO:0007669"/>
    <property type="project" value="TreeGrafter"/>
</dbReference>
<sequence>MIVDSALYRGGTRVDLDCAPHEFDKLRAGVESPGDFVWLGLYRPSEHELSEVAEAFGLHPLAVEDAVQAHQRPKLEKYADSLFLVLKTLWYVDEDDAVETGEINIFLGRDFVVTVRHGRGSQLRSARSQLEAQPELLTHGPGSVMYAVCDTVVDGYLDVVRELEIDVDEVETSVFSPERTKDSARIYTLKRELAEVRRAVQPLREPMRRLSSGEVPAVPAEARPFFRDVLDHLTQANEVGDSLETLLSSAFEAHLAQISVQQNDDMRKISAGAALVVVPTLIAGIYGMNFEHMPELGWTLGYPFALLLMGAVAGGLWVLFKRSGWL</sequence>
<dbReference type="RefSeq" id="WP_090856413.1">
    <property type="nucleotide sequence ID" value="NZ_FMZM01000006.1"/>
</dbReference>
<reference evidence="13 14" key="1">
    <citation type="submission" date="2016-10" db="EMBL/GenBank/DDBJ databases">
        <authorList>
            <person name="de Groot N.N."/>
        </authorList>
    </citation>
    <scope>NUCLEOTIDE SEQUENCE [LARGE SCALE GENOMIC DNA]</scope>
    <source>
        <strain evidence="13 14">CGMCC 4.6858</strain>
    </source>
</reference>
<comment type="catalytic activity">
    <reaction evidence="10">
        <text>Mg(2+)(in) = Mg(2+)(out)</text>
        <dbReference type="Rhea" id="RHEA:29827"/>
        <dbReference type="ChEBI" id="CHEBI:18420"/>
    </reaction>
</comment>
<dbReference type="EMBL" id="FMZM01000006">
    <property type="protein sequence ID" value="SDD20224.1"/>
    <property type="molecule type" value="Genomic_DNA"/>
</dbReference>
<dbReference type="GO" id="GO:0005886">
    <property type="term" value="C:plasma membrane"/>
    <property type="evidence" value="ECO:0007669"/>
    <property type="project" value="UniProtKB-SubCell"/>
</dbReference>
<dbReference type="PANTHER" id="PTHR46494">
    <property type="entry name" value="CORA FAMILY METAL ION TRANSPORTER (EUROFUNG)"/>
    <property type="match status" value="1"/>
</dbReference>
<gene>
    <name evidence="12" type="primary">corA</name>
    <name evidence="13" type="ORF">SAMN05421872_106277</name>
</gene>
<keyword evidence="4 12" id="KW-1003">Cell membrane</keyword>
<comment type="function">
    <text evidence="11">Mediates influx of magnesium ions. Alternates between open and closed states. Activated by low cytoplasmic Mg(2+) levels. Inactive when cytoplasmic Mg(2+) levels are high.</text>
</comment>
<evidence type="ECO:0000256" key="5">
    <source>
        <dbReference type="ARBA" id="ARBA00022692"/>
    </source>
</evidence>
<dbReference type="Gene3D" id="1.20.58.340">
    <property type="entry name" value="Magnesium transport protein CorA, transmembrane region"/>
    <property type="match status" value="2"/>
</dbReference>
<evidence type="ECO:0000313" key="13">
    <source>
        <dbReference type="EMBL" id="SDD20224.1"/>
    </source>
</evidence>
<dbReference type="InterPro" id="IPR002523">
    <property type="entry name" value="MgTranspt_CorA/ZnTranspt_ZntB"/>
</dbReference>
<comment type="similarity">
    <text evidence="2 12">Belongs to the CorA metal ion transporter (MIT) (TC 1.A.35) family.</text>
</comment>
<keyword evidence="9 12" id="KW-0472">Membrane</keyword>
<evidence type="ECO:0000256" key="9">
    <source>
        <dbReference type="ARBA" id="ARBA00023136"/>
    </source>
</evidence>
<proteinExistence type="inferred from homology"/>
<comment type="subcellular location">
    <subcellularLocation>
        <location evidence="1">Cell membrane</location>
        <topology evidence="1">Multi-pass membrane protein</topology>
    </subcellularLocation>
    <subcellularLocation>
        <location evidence="12">Membrane</location>
        <topology evidence="12">Multi-pass membrane protein</topology>
    </subcellularLocation>
</comment>
<evidence type="ECO:0000256" key="8">
    <source>
        <dbReference type="ARBA" id="ARBA00023065"/>
    </source>
</evidence>
<dbReference type="Pfam" id="PF01544">
    <property type="entry name" value="CorA"/>
    <property type="match status" value="1"/>
</dbReference>
<evidence type="ECO:0000256" key="11">
    <source>
        <dbReference type="ARBA" id="ARBA00045497"/>
    </source>
</evidence>
<dbReference type="SUPFAM" id="SSF144083">
    <property type="entry name" value="Magnesium transport protein CorA, transmembrane region"/>
    <property type="match status" value="1"/>
</dbReference>
<name>A0A1G6SUC4_9ACTN</name>
<dbReference type="GO" id="GO:0015087">
    <property type="term" value="F:cobalt ion transmembrane transporter activity"/>
    <property type="evidence" value="ECO:0007669"/>
    <property type="project" value="UniProtKB-UniRule"/>
</dbReference>
<dbReference type="InterPro" id="IPR045861">
    <property type="entry name" value="CorA_cytoplasmic_dom"/>
</dbReference>
<dbReference type="OrthoDB" id="9803416at2"/>
<dbReference type="GO" id="GO:0015095">
    <property type="term" value="F:magnesium ion transmembrane transporter activity"/>
    <property type="evidence" value="ECO:0007669"/>
    <property type="project" value="UniProtKB-UniRule"/>
</dbReference>
<dbReference type="PANTHER" id="PTHR46494:SF1">
    <property type="entry name" value="CORA FAMILY METAL ION TRANSPORTER (EUROFUNG)"/>
    <property type="match status" value="1"/>
</dbReference>
<keyword evidence="14" id="KW-1185">Reference proteome</keyword>
<organism evidence="13 14">
    <name type="scientific">Nocardioides lianchengensis</name>
    <dbReference type="NCBI Taxonomy" id="1045774"/>
    <lineage>
        <taxon>Bacteria</taxon>
        <taxon>Bacillati</taxon>
        <taxon>Actinomycetota</taxon>
        <taxon>Actinomycetes</taxon>
        <taxon>Propionibacteriales</taxon>
        <taxon>Nocardioidaceae</taxon>
        <taxon>Nocardioides</taxon>
    </lineage>
</organism>
<feature type="transmembrane region" description="Helical" evidence="12">
    <location>
        <begin position="300"/>
        <end position="320"/>
    </location>
</feature>
<keyword evidence="8 12" id="KW-0406">Ion transport</keyword>
<dbReference type="CDD" id="cd12830">
    <property type="entry name" value="MtCorA-like"/>
    <property type="match status" value="1"/>
</dbReference>
<evidence type="ECO:0000256" key="7">
    <source>
        <dbReference type="ARBA" id="ARBA00022989"/>
    </source>
</evidence>
<dbReference type="STRING" id="1045774.SAMN05421872_106277"/>
<keyword evidence="3 12" id="KW-0813">Transport</keyword>
<keyword evidence="6 12" id="KW-0460">Magnesium</keyword>
<feature type="transmembrane region" description="Helical" evidence="12">
    <location>
        <begin position="269"/>
        <end position="288"/>
    </location>
</feature>
<evidence type="ECO:0000256" key="6">
    <source>
        <dbReference type="ARBA" id="ARBA00022842"/>
    </source>
</evidence>
<evidence type="ECO:0000256" key="10">
    <source>
        <dbReference type="ARBA" id="ARBA00034269"/>
    </source>
</evidence>
<dbReference type="Proteomes" id="UP000199034">
    <property type="component" value="Unassembled WGS sequence"/>
</dbReference>
<dbReference type="SUPFAM" id="SSF143865">
    <property type="entry name" value="CorA soluble domain-like"/>
    <property type="match status" value="1"/>
</dbReference>
<dbReference type="GO" id="GO:0000287">
    <property type="term" value="F:magnesium ion binding"/>
    <property type="evidence" value="ECO:0007669"/>
    <property type="project" value="TreeGrafter"/>
</dbReference>